<dbReference type="Pfam" id="PF14032">
    <property type="entry name" value="PknH_C"/>
    <property type="match status" value="1"/>
</dbReference>
<dbReference type="OrthoDB" id="4629891at2"/>
<name>A0A4R8SEI8_9MYCO</name>
<comment type="caution">
    <text evidence="2">The sequence shown here is derived from an EMBL/GenBank/DDBJ whole genome shotgun (WGS) entry which is preliminary data.</text>
</comment>
<evidence type="ECO:0000313" key="4">
    <source>
        <dbReference type="Proteomes" id="UP000294844"/>
    </source>
</evidence>
<keyword evidence="4" id="KW-1185">Reference proteome</keyword>
<proteinExistence type="predicted"/>
<accession>A0A4R8SEI8</accession>
<feature type="domain" description="PknH-like extracellular" evidence="1">
    <location>
        <begin position="63"/>
        <end position="229"/>
    </location>
</feature>
<gene>
    <name evidence="3" type="ORF">CCUG60883_01553</name>
    <name evidence="2" type="ORF">CCUG60885_03054</name>
</gene>
<dbReference type="AlphaFoldDB" id="A0A4R8SEI8"/>
<dbReference type="EMBL" id="PECK01000005">
    <property type="protein sequence ID" value="TDZ94553.1"/>
    <property type="molecule type" value="Genomic_DNA"/>
</dbReference>
<reference evidence="4 5" key="1">
    <citation type="journal article" date="2019" name="Sci. Rep.">
        <title>Extended insight into the Mycobacterium chelonae-abscessus complex through whole genome sequencing of Mycobacterium salmoniphilum outbreak and Mycobacterium salmoniphilum-like strains.</title>
        <authorList>
            <person name="Behra P.R.K."/>
            <person name="Das S."/>
            <person name="Pettersson B.M.F."/>
            <person name="Shirreff L."/>
            <person name="DuCote T."/>
            <person name="Jacobsson K.G."/>
            <person name="Ennis D.G."/>
            <person name="Kirsebom L.A."/>
        </authorList>
    </citation>
    <scope>NUCLEOTIDE SEQUENCE [LARGE SCALE GENOMIC DNA]</scope>
    <source>
        <strain evidence="3 4">CCUG 60883</strain>
        <strain evidence="2 5">CCUG 60885</strain>
    </source>
</reference>
<dbReference type="Gene3D" id="3.40.1000.70">
    <property type="entry name" value="PknH-like extracellular domain"/>
    <property type="match status" value="1"/>
</dbReference>
<organism evidence="2 5">
    <name type="scientific">Mycobacteroides salmoniphilum</name>
    <dbReference type="NCBI Taxonomy" id="404941"/>
    <lineage>
        <taxon>Bacteria</taxon>
        <taxon>Bacillati</taxon>
        <taxon>Actinomycetota</taxon>
        <taxon>Actinomycetes</taxon>
        <taxon>Mycobacteriales</taxon>
        <taxon>Mycobacteriaceae</taxon>
        <taxon>Mycobacteroides</taxon>
    </lineage>
</organism>
<protein>
    <recommendedName>
        <fullName evidence="1">PknH-like extracellular domain-containing protein</fullName>
    </recommendedName>
</protein>
<sequence length="231" mass="24734">MKSQPSGTSAGQRARCHYLHPGARSRLLPFWAIMTLTMVLYLGGCGPVSPETNAEPQKDISADSLVLTGDDVGNIASFQGFMPEHTTKSDQPRLIDPGAPKDCGAVYDQNVAFGTAFKEFLSVTYGGLTDEYVKRVVSVTQNIGAYPDAATAYRVFDQLVLGLTKCSSLQVENYKVGVTRPDPSTIFVVTNGGKSEYRVKSSVLMYAGVGGLSNSGQVAHTVLDTIADRVQ</sequence>
<evidence type="ECO:0000313" key="3">
    <source>
        <dbReference type="EMBL" id="TEA06017.1"/>
    </source>
</evidence>
<evidence type="ECO:0000313" key="5">
    <source>
        <dbReference type="Proteomes" id="UP000295685"/>
    </source>
</evidence>
<dbReference type="InterPro" id="IPR038232">
    <property type="entry name" value="PknH-like_Extracell_sf"/>
</dbReference>
<evidence type="ECO:0000259" key="1">
    <source>
        <dbReference type="Pfam" id="PF14032"/>
    </source>
</evidence>
<evidence type="ECO:0000313" key="2">
    <source>
        <dbReference type="EMBL" id="TDZ94553.1"/>
    </source>
</evidence>
<dbReference type="EMBL" id="PECM01000007">
    <property type="protein sequence ID" value="TEA06017.1"/>
    <property type="molecule type" value="Genomic_DNA"/>
</dbReference>
<dbReference type="Proteomes" id="UP000294844">
    <property type="component" value="Unassembled WGS sequence"/>
</dbReference>
<dbReference type="Proteomes" id="UP000295685">
    <property type="component" value="Unassembled WGS sequence"/>
</dbReference>
<dbReference type="InterPro" id="IPR026954">
    <property type="entry name" value="PknH-like_Extracell"/>
</dbReference>